<dbReference type="PANTHER" id="PTHR43768:SF3">
    <property type="entry name" value="TREHALOSE 6-PHOSPHATE PHOSPHATASE"/>
    <property type="match status" value="1"/>
</dbReference>
<dbReference type="Gene3D" id="3.40.50.1000">
    <property type="entry name" value="HAD superfamily/HAD-like"/>
    <property type="match status" value="1"/>
</dbReference>
<dbReference type="GO" id="GO:0046872">
    <property type="term" value="F:metal ion binding"/>
    <property type="evidence" value="ECO:0007669"/>
    <property type="project" value="UniProtKB-KW"/>
</dbReference>
<comment type="pathway">
    <text evidence="1 4">Glycan biosynthesis; trehalose biosynthesis.</text>
</comment>
<keyword evidence="4" id="KW-0460">Magnesium</keyword>
<dbReference type="RefSeq" id="WP_222876945.1">
    <property type="nucleotide sequence ID" value="NZ_AP023361.1"/>
</dbReference>
<accession>A0A6S6QSR4</accession>
<keyword evidence="3 4" id="KW-0378">Hydrolase</keyword>
<comment type="function">
    <text evidence="4">Removes the phosphate from trehalose 6-phosphate to produce free trehalose.</text>
</comment>
<dbReference type="KEGG" id="tso:IZ6_10470"/>
<dbReference type="NCBIfam" id="TIGR00685">
    <property type="entry name" value="T6PP"/>
    <property type="match status" value="1"/>
</dbReference>
<comment type="similarity">
    <text evidence="2 4">Belongs to the trehalose phosphatase family.</text>
</comment>
<dbReference type="InterPro" id="IPR023214">
    <property type="entry name" value="HAD_sf"/>
</dbReference>
<dbReference type="InterPro" id="IPR044651">
    <property type="entry name" value="OTSB-like"/>
</dbReference>
<dbReference type="SUPFAM" id="SSF56784">
    <property type="entry name" value="HAD-like"/>
    <property type="match status" value="1"/>
</dbReference>
<dbReference type="GO" id="GO:0004805">
    <property type="term" value="F:trehalose-phosphatase activity"/>
    <property type="evidence" value="ECO:0007669"/>
    <property type="project" value="UniProtKB-EC"/>
</dbReference>
<dbReference type="NCBIfam" id="TIGR01484">
    <property type="entry name" value="HAD-SF-IIB"/>
    <property type="match status" value="1"/>
</dbReference>
<sequence length="262" mass="28274">MNLVEDMTRPPAAIAISQPELPAELSDLALFLDVDGTLIDIAPSPDLVVIPPKLIPLLERLSLKLGGALALVTGREIGVVDTMFAPLKLPVAGVHGAELRFADGTLKGTPIHPELARITEELKTFAAENEGLLVEPKGRAVAIHYRLNPALGEDVEAFVREVVDRGTDGLEIQPGKMVVEVRPAKIDKGRAIGVFLETEPYVGRTPLVIGDDWTDEPGFRTANARGGRSIRVGRDKRPTEANESLPDPEAVRRWLAAMLGEI</sequence>
<dbReference type="EC" id="3.1.3.12" evidence="4"/>
<dbReference type="AlphaFoldDB" id="A0A6S6QSR4"/>
<dbReference type="CDD" id="cd01627">
    <property type="entry name" value="HAD_TPP"/>
    <property type="match status" value="1"/>
</dbReference>
<dbReference type="Proteomes" id="UP000515317">
    <property type="component" value="Chromosome"/>
</dbReference>
<evidence type="ECO:0000313" key="7">
    <source>
        <dbReference type="Proteomes" id="UP000515317"/>
    </source>
</evidence>
<dbReference type="Pfam" id="PF02358">
    <property type="entry name" value="Trehalose_PPase"/>
    <property type="match status" value="1"/>
</dbReference>
<evidence type="ECO:0000313" key="6">
    <source>
        <dbReference type="EMBL" id="BCJ90312.1"/>
    </source>
</evidence>
<feature type="region of interest" description="Disordered" evidence="5">
    <location>
        <begin position="220"/>
        <end position="246"/>
    </location>
</feature>
<dbReference type="GO" id="GO:0005992">
    <property type="term" value="P:trehalose biosynthetic process"/>
    <property type="evidence" value="ECO:0007669"/>
    <property type="project" value="UniProtKB-UniPathway"/>
</dbReference>
<evidence type="ECO:0000256" key="2">
    <source>
        <dbReference type="ARBA" id="ARBA00008770"/>
    </source>
</evidence>
<evidence type="ECO:0000256" key="1">
    <source>
        <dbReference type="ARBA" id="ARBA00005199"/>
    </source>
</evidence>
<dbReference type="InterPro" id="IPR036412">
    <property type="entry name" value="HAD-like_sf"/>
</dbReference>
<dbReference type="EMBL" id="AP023361">
    <property type="protein sequence ID" value="BCJ90312.1"/>
    <property type="molecule type" value="Genomic_DNA"/>
</dbReference>
<protein>
    <recommendedName>
        <fullName evidence="4">Trehalose 6-phosphate phosphatase</fullName>
        <ecNumber evidence="4">3.1.3.12</ecNumber>
    </recommendedName>
</protein>
<evidence type="ECO:0000256" key="5">
    <source>
        <dbReference type="SAM" id="MobiDB-lite"/>
    </source>
</evidence>
<reference evidence="6 7" key="1">
    <citation type="submission" date="2020-08" db="EMBL/GenBank/DDBJ databases">
        <title>Genome sequence of Rhizobiales bacterium strain IZ6.</title>
        <authorList>
            <person name="Nakai R."/>
            <person name="Naganuma T."/>
        </authorList>
    </citation>
    <scope>NUCLEOTIDE SEQUENCE [LARGE SCALE GENOMIC DNA]</scope>
    <source>
        <strain evidence="6 7">IZ6</strain>
    </source>
</reference>
<dbReference type="InterPro" id="IPR003337">
    <property type="entry name" value="Trehalose_PPase"/>
</dbReference>
<dbReference type="PANTHER" id="PTHR43768">
    <property type="entry name" value="TREHALOSE 6-PHOSPHATE PHOSPHATASE"/>
    <property type="match status" value="1"/>
</dbReference>
<comment type="cofactor">
    <cofactor evidence="4">
        <name>Mg(2+)</name>
        <dbReference type="ChEBI" id="CHEBI:18420"/>
    </cofactor>
</comment>
<dbReference type="Gene3D" id="3.30.70.1020">
    <property type="entry name" value="Trehalose-6-phosphate phosphatase related protein, domain 2"/>
    <property type="match status" value="1"/>
</dbReference>
<evidence type="ECO:0000256" key="4">
    <source>
        <dbReference type="RuleBase" id="RU361117"/>
    </source>
</evidence>
<gene>
    <name evidence="6" type="primary">otsB</name>
    <name evidence="6" type="ORF">IZ6_10470</name>
</gene>
<dbReference type="UniPathway" id="UPA00299"/>
<evidence type="ECO:0000256" key="3">
    <source>
        <dbReference type="ARBA" id="ARBA00022801"/>
    </source>
</evidence>
<dbReference type="InterPro" id="IPR006379">
    <property type="entry name" value="HAD-SF_hydro_IIB"/>
</dbReference>
<keyword evidence="7" id="KW-1185">Reference proteome</keyword>
<name>A0A6S6QSR4_9HYPH</name>
<comment type="catalytic activity">
    <reaction evidence="4">
        <text>alpha,alpha-trehalose 6-phosphate + H2O = alpha,alpha-trehalose + phosphate</text>
        <dbReference type="Rhea" id="RHEA:23420"/>
        <dbReference type="ChEBI" id="CHEBI:15377"/>
        <dbReference type="ChEBI" id="CHEBI:16551"/>
        <dbReference type="ChEBI" id="CHEBI:43474"/>
        <dbReference type="ChEBI" id="CHEBI:58429"/>
        <dbReference type="EC" id="3.1.3.12"/>
    </reaction>
</comment>
<proteinExistence type="inferred from homology"/>
<organism evidence="6 7">
    <name type="scientific">Terrihabitans soli</name>
    <dbReference type="NCBI Taxonomy" id="708113"/>
    <lineage>
        <taxon>Bacteria</taxon>
        <taxon>Pseudomonadati</taxon>
        <taxon>Pseudomonadota</taxon>
        <taxon>Alphaproteobacteria</taxon>
        <taxon>Hyphomicrobiales</taxon>
        <taxon>Terrihabitans</taxon>
    </lineage>
</organism>
<keyword evidence="4" id="KW-0479">Metal-binding</keyword>